<keyword evidence="2" id="KW-0472">Membrane</keyword>
<dbReference type="InterPro" id="IPR000547">
    <property type="entry name" value="Clathrin_H-chain/VPS_repeat"/>
</dbReference>
<dbReference type="Pfam" id="PF00637">
    <property type="entry name" value="Clathrin"/>
    <property type="match status" value="3"/>
</dbReference>
<feature type="repeat" description="CHCR" evidence="1">
    <location>
        <begin position="401"/>
        <end position="561"/>
    </location>
</feature>
<accession>A0ABQ8YCA9</accession>
<evidence type="ECO:0000256" key="1">
    <source>
        <dbReference type="PROSITE-ProRule" id="PRU01006"/>
    </source>
</evidence>
<keyword evidence="4" id="KW-1185">Reference proteome</keyword>
<dbReference type="Gene3D" id="1.25.40.30">
    <property type="match status" value="1"/>
</dbReference>
<organism evidence="3 4">
    <name type="scientific">Anaeramoeba flamelloides</name>
    <dbReference type="NCBI Taxonomy" id="1746091"/>
    <lineage>
        <taxon>Eukaryota</taxon>
        <taxon>Metamonada</taxon>
        <taxon>Anaeramoebidae</taxon>
        <taxon>Anaeramoeba</taxon>
    </lineage>
</organism>
<gene>
    <name evidence="3" type="ORF">M0813_22981</name>
</gene>
<dbReference type="PANTHER" id="PTHR10292:SF1">
    <property type="entry name" value="CLATHRIN HEAVY CHAIN"/>
    <property type="match status" value="1"/>
</dbReference>
<reference evidence="3" key="1">
    <citation type="submission" date="2022-08" db="EMBL/GenBank/DDBJ databases">
        <title>Novel sulfate-reducing endosymbionts in the free-living metamonad Anaeramoeba.</title>
        <authorList>
            <person name="Jerlstrom-Hultqvist J."/>
            <person name="Cepicka I."/>
            <person name="Gallot-Lavallee L."/>
            <person name="Salas-Leiva D."/>
            <person name="Curtis B.A."/>
            <person name="Zahonova K."/>
            <person name="Pipaliya S."/>
            <person name="Dacks J."/>
            <person name="Roger A.J."/>
        </authorList>
    </citation>
    <scope>NUCLEOTIDE SEQUENCE</scope>
    <source>
        <strain evidence="3">Schooner1</strain>
    </source>
</reference>
<dbReference type="InterPro" id="IPR016341">
    <property type="entry name" value="Clathrin_heavy_chain"/>
</dbReference>
<dbReference type="InterPro" id="IPR012331">
    <property type="entry name" value="Clathrin_H-chain_linker"/>
</dbReference>
<evidence type="ECO:0000313" key="3">
    <source>
        <dbReference type="EMBL" id="KAJ6242208.1"/>
    </source>
</evidence>
<dbReference type="PIRSF" id="PIRSF002290">
    <property type="entry name" value="Clathrin_H_chain"/>
    <property type="match status" value="1"/>
</dbReference>
<dbReference type="InterPro" id="IPR055358">
    <property type="entry name" value="CHCR"/>
</dbReference>
<proteinExistence type="predicted"/>
<dbReference type="EMBL" id="JAOAOG010000182">
    <property type="protein sequence ID" value="KAJ6242208.1"/>
    <property type="molecule type" value="Genomic_DNA"/>
</dbReference>
<evidence type="ECO:0000313" key="4">
    <source>
        <dbReference type="Proteomes" id="UP001150062"/>
    </source>
</evidence>
<keyword evidence="2" id="KW-0812">Transmembrane</keyword>
<sequence>MSKNLFRTKTISKLPQQFHDYTKIKCYSNSVLLQSEQKTNVQIFYFASGERNFPVKVSNITVSPYESHIALSGNKIIFIENCKPYPNRLLIGYISQNNNVRSLNIIDPSLPSDFASITTPILMEGTKNEKILLLYFEQNSGVLIIVTNIGMAYVYSLNPFVMFYSERIFDYDLVCSISDPINNYILTFSENYAVDSILIDNEKLEEIFSNFMLEKVQVKNINFEFKYFESYQMEQFENVSSLEVVVKGVNLKGGESKGEVKVVKESKSKISKDDIKEKKIIEKEKYQSISNMDETIKFVQNKIKEGKKNVIQKMLELNKLYLSPELGELLINIYPDLSLLVYIQLKDHSKVLDLGIQLKSFKKILEYLIDTNHHPNYSKIFDKLVGKSNRDLVQFMKLILASKSKLSLDINQIFDYLENKKLFRECTEIFLDHLKQDLTIEGDLQTRLITMNLKGVTQVGIAIIENGMFTKYDKETISNVCFEAGCYQEALKLTGELKKMKKILGYSEWINQEFLLEWFGSLTLEDFQKIFRVLLKEKEKNGKLILAILQKYSDIIKEEDAVSLLIESQSYTLFMLYLQNVNKKYLKDNSIIKEILELIKNKDYEELIKIITISKEYDPQLLKTILMNCKIKNHIPFYKLCVRFGYTEEITKYCYDNSLVGLLNEYYQMNDNEGKGEGGYNQEKNQIQKLIRIIEILFKNRVDSVFIEELLSSIGFVDDLELVINLFEKESKLNYLQNYVEKIAKQGNKSKLVHTTLAKIYLLTNNNINDFLKSNHYYDRESIKEFIEKHNLNYLIEKEEFKVSNEEKKEIEKEFSQLKKDNDIQKWENFLNNQDLENLFITNLIKEAIVSIENTDIIHLIIKSYMVKNAPNQMLIVLEHLVLNNKSVSSYESLHNLLILTAIKCKPSKILEYIKWIELCNWSDLANVALGYNLNEIAFQLYHKGSKYVKASDILLNYHKDIQRTINYVQDHNVIEFWVKIGKKQLQKGEIKSAVESFLNGQDYNQFESFLNINYQNTKKDAISMLITYFEFCKSKIKNDPKIDNHLVYLYAQNNNIQKIKDFLSKNVIQNKESLILKLKNEQLNDVIQLLK</sequence>
<feature type="transmembrane region" description="Helical" evidence="2">
    <location>
        <begin position="132"/>
        <end position="155"/>
    </location>
</feature>
<evidence type="ECO:0000256" key="2">
    <source>
        <dbReference type="SAM" id="Phobius"/>
    </source>
</evidence>
<dbReference type="SMART" id="SM00299">
    <property type="entry name" value="CLH"/>
    <property type="match status" value="3"/>
</dbReference>
<feature type="repeat" description="CHCR" evidence="1">
    <location>
        <begin position="845"/>
        <end position="994"/>
    </location>
</feature>
<dbReference type="SUPFAM" id="SSF48371">
    <property type="entry name" value="ARM repeat"/>
    <property type="match status" value="3"/>
</dbReference>
<dbReference type="Proteomes" id="UP001150062">
    <property type="component" value="Unassembled WGS sequence"/>
</dbReference>
<comment type="caution">
    <text evidence="3">The sequence shown here is derived from an EMBL/GenBank/DDBJ whole genome shotgun (WGS) entry which is preliminary data.</text>
</comment>
<dbReference type="PROSITE" id="PS50236">
    <property type="entry name" value="CHCR"/>
    <property type="match status" value="2"/>
</dbReference>
<keyword evidence="2" id="KW-1133">Transmembrane helix</keyword>
<dbReference type="InterPro" id="IPR016024">
    <property type="entry name" value="ARM-type_fold"/>
</dbReference>
<protein>
    <submittedName>
        <fullName evidence="3">Clathrin heavy chain</fullName>
    </submittedName>
</protein>
<dbReference type="PANTHER" id="PTHR10292">
    <property type="entry name" value="CLATHRIN HEAVY CHAIN RELATED"/>
    <property type="match status" value="1"/>
</dbReference>
<name>A0ABQ8YCA9_9EUKA</name>